<name>A0AAN7VUY4_9PEZI</name>
<dbReference type="Pfam" id="PF09994">
    <property type="entry name" value="T6SS_Tle1-like_cat"/>
    <property type="match status" value="1"/>
</dbReference>
<dbReference type="InterPro" id="IPR029058">
    <property type="entry name" value="AB_hydrolase_fold"/>
</dbReference>
<accession>A0AAN7VUY4</accession>
<sequence>MDDTRHDSVAREEERMRVKLPKKLIICCDGTWMDSDNGWVPGRYGQPGHLQNPSNITRIARAIRPEDDHHHPQIVYYQAGLGTGLGLTNQILGGGTGLGLAENVREAYAFLANNYSEHDGLVPNDSIFLLGFSRGAYTARTLGGFVCAMGVLRRKALPHFYECFEDWERAGDPSYTPMFFDNYYAHHDSAKDVERKKPDDALARSKDAVKREKYFEQYFNILLGLGLTQKVTINAIGVFDTVGALGIPVNPLLQRVFPFLPSFFRTYRFFDTKLHSSIHNAYHALALDERRYPFSPAVWERQENCTTNLEQVWFPGAHSNVGGSYSDAGMADITLAWMMDRLSGNMLESREDFKYHNWISFDDEYVDHWYDYQLEKDREPHHKGWARGKSYDSCTFPQSLAGRRIRSPGRYHGTFYESGKTDPKRLLVDTHEHVHSSVRARLDMGGRGVEADESATFPKGWEIRPLFAEAWRFMTGRKPATYLPQAKGGPLDGWQLKDNHAHHDAPNYDIAMSPGGLVDVHWEYKGKENVGNTKMPEAKLGEYEMRLLRKDEVLAQRMEFSNNGWRWFKRPKNPKQHGRTMPV</sequence>
<proteinExistence type="predicted"/>
<dbReference type="SUPFAM" id="SSF53474">
    <property type="entry name" value="alpha/beta-Hydrolases"/>
    <property type="match status" value="1"/>
</dbReference>
<organism evidence="2 3">
    <name type="scientific">Elasticomyces elasticus</name>
    <dbReference type="NCBI Taxonomy" id="574655"/>
    <lineage>
        <taxon>Eukaryota</taxon>
        <taxon>Fungi</taxon>
        <taxon>Dikarya</taxon>
        <taxon>Ascomycota</taxon>
        <taxon>Pezizomycotina</taxon>
        <taxon>Dothideomycetes</taxon>
        <taxon>Dothideomycetidae</taxon>
        <taxon>Mycosphaerellales</taxon>
        <taxon>Teratosphaeriaceae</taxon>
        <taxon>Elasticomyces</taxon>
    </lineage>
</organism>
<dbReference type="PANTHER" id="PTHR33840:SF1">
    <property type="entry name" value="TLE1 PHOSPHOLIPASE DOMAIN-CONTAINING PROTEIN"/>
    <property type="match status" value="1"/>
</dbReference>
<evidence type="ECO:0000313" key="3">
    <source>
        <dbReference type="Proteomes" id="UP001310594"/>
    </source>
</evidence>
<gene>
    <name evidence="2" type="ORF">LTR97_002756</name>
</gene>
<comment type="caution">
    <text evidence="2">The sequence shown here is derived from an EMBL/GenBank/DDBJ whole genome shotgun (WGS) entry which is preliminary data.</text>
</comment>
<reference evidence="2" key="1">
    <citation type="submission" date="2023-08" db="EMBL/GenBank/DDBJ databases">
        <title>Black Yeasts Isolated from many extreme environments.</title>
        <authorList>
            <person name="Coleine C."/>
            <person name="Stajich J.E."/>
            <person name="Selbmann L."/>
        </authorList>
    </citation>
    <scope>NUCLEOTIDE SEQUENCE</scope>
    <source>
        <strain evidence="2">CCFEE 5810</strain>
    </source>
</reference>
<protein>
    <recommendedName>
        <fullName evidence="1">T6SS Phospholipase effector Tle1-like catalytic domain-containing protein</fullName>
    </recommendedName>
</protein>
<feature type="domain" description="T6SS Phospholipase effector Tle1-like catalytic" evidence="1">
    <location>
        <begin position="22"/>
        <end position="340"/>
    </location>
</feature>
<dbReference type="PANTHER" id="PTHR33840">
    <property type="match status" value="1"/>
</dbReference>
<dbReference type="EMBL" id="JAVRQU010000004">
    <property type="protein sequence ID" value="KAK5703743.1"/>
    <property type="molecule type" value="Genomic_DNA"/>
</dbReference>
<dbReference type="InterPro" id="IPR018712">
    <property type="entry name" value="Tle1-like_cat"/>
</dbReference>
<evidence type="ECO:0000259" key="1">
    <source>
        <dbReference type="Pfam" id="PF09994"/>
    </source>
</evidence>
<dbReference type="AlphaFoldDB" id="A0AAN7VUY4"/>
<evidence type="ECO:0000313" key="2">
    <source>
        <dbReference type="EMBL" id="KAK5703743.1"/>
    </source>
</evidence>
<dbReference type="Proteomes" id="UP001310594">
    <property type="component" value="Unassembled WGS sequence"/>
</dbReference>